<dbReference type="PROSITE" id="PS00501">
    <property type="entry name" value="SPASE_I_1"/>
    <property type="match status" value="1"/>
</dbReference>
<comment type="catalytic activity">
    <reaction evidence="1">
        <text>Cleavage of hydrophobic, N-terminal signal or leader sequences from secreted and periplasmic proteins.</text>
        <dbReference type="EC" id="3.4.21.89"/>
    </reaction>
</comment>
<dbReference type="eggNOG" id="KOG0171">
    <property type="taxonomic scope" value="Eukaryota"/>
</dbReference>
<feature type="domain" description="Peptidase S26" evidence="13">
    <location>
        <begin position="15"/>
        <end position="170"/>
    </location>
</feature>
<name>D8SIT2_SELML</name>
<dbReference type="InterPro" id="IPR019533">
    <property type="entry name" value="Peptidase_S26"/>
</dbReference>
<dbReference type="InterPro" id="IPR000223">
    <property type="entry name" value="Pept_S26A_signal_pept_1"/>
</dbReference>
<dbReference type="GO" id="GO:0009003">
    <property type="term" value="F:signal peptidase activity"/>
    <property type="evidence" value="ECO:0007669"/>
    <property type="project" value="UniProtKB-EC"/>
</dbReference>
<dbReference type="CDD" id="cd06530">
    <property type="entry name" value="S26_SPase_I"/>
    <property type="match status" value="1"/>
</dbReference>
<dbReference type="Gene3D" id="2.10.109.10">
    <property type="entry name" value="Umud Fragment, subunit A"/>
    <property type="match status" value="1"/>
</dbReference>
<dbReference type="EMBL" id="GL377622">
    <property type="protein sequence ID" value="EFJ15551.1"/>
    <property type="molecule type" value="Genomic_DNA"/>
</dbReference>
<keyword evidence="6" id="KW-0150">Chloroplast</keyword>
<evidence type="ECO:0000256" key="2">
    <source>
        <dbReference type="ARBA" id="ARBA00004229"/>
    </source>
</evidence>
<feature type="active site" evidence="12">
    <location>
        <position position="40"/>
    </location>
</feature>
<dbReference type="OrthoDB" id="308440at2759"/>
<keyword evidence="8" id="KW-0645">Protease</keyword>
<dbReference type="Pfam" id="PF10502">
    <property type="entry name" value="Peptidase_S26"/>
    <property type="match status" value="1"/>
</dbReference>
<proteinExistence type="inferred from homology"/>
<keyword evidence="7" id="KW-0934">Plastid</keyword>
<feature type="non-terminal residue" evidence="14">
    <location>
        <position position="1"/>
    </location>
</feature>
<dbReference type="Proteomes" id="UP000001514">
    <property type="component" value="Unassembled WGS sequence"/>
</dbReference>
<evidence type="ECO:0000256" key="6">
    <source>
        <dbReference type="ARBA" id="ARBA00022528"/>
    </source>
</evidence>
<dbReference type="PANTHER" id="PTHR43390:SF1">
    <property type="entry name" value="CHLOROPLAST PROCESSING PEPTIDASE"/>
    <property type="match status" value="1"/>
</dbReference>
<evidence type="ECO:0000256" key="9">
    <source>
        <dbReference type="ARBA" id="ARBA00022801"/>
    </source>
</evidence>
<dbReference type="HOGENOM" id="CLU_028723_5_1_1"/>
<dbReference type="SUPFAM" id="SSF51306">
    <property type="entry name" value="LexA/Signal peptidase"/>
    <property type="match status" value="1"/>
</dbReference>
<reference evidence="14 15" key="1">
    <citation type="journal article" date="2011" name="Science">
        <title>The Selaginella genome identifies genetic changes associated with the evolution of vascular plants.</title>
        <authorList>
            <person name="Banks J.A."/>
            <person name="Nishiyama T."/>
            <person name="Hasebe M."/>
            <person name="Bowman J.L."/>
            <person name="Gribskov M."/>
            <person name="dePamphilis C."/>
            <person name="Albert V.A."/>
            <person name="Aono N."/>
            <person name="Aoyama T."/>
            <person name="Ambrose B.A."/>
            <person name="Ashton N.W."/>
            <person name="Axtell M.J."/>
            <person name="Barker E."/>
            <person name="Barker M.S."/>
            <person name="Bennetzen J.L."/>
            <person name="Bonawitz N.D."/>
            <person name="Chapple C."/>
            <person name="Cheng C."/>
            <person name="Correa L.G."/>
            <person name="Dacre M."/>
            <person name="DeBarry J."/>
            <person name="Dreyer I."/>
            <person name="Elias M."/>
            <person name="Engstrom E.M."/>
            <person name="Estelle M."/>
            <person name="Feng L."/>
            <person name="Finet C."/>
            <person name="Floyd S.K."/>
            <person name="Frommer W.B."/>
            <person name="Fujita T."/>
            <person name="Gramzow L."/>
            <person name="Gutensohn M."/>
            <person name="Harholt J."/>
            <person name="Hattori M."/>
            <person name="Heyl A."/>
            <person name="Hirai T."/>
            <person name="Hiwatashi Y."/>
            <person name="Ishikawa M."/>
            <person name="Iwata M."/>
            <person name="Karol K.G."/>
            <person name="Koehler B."/>
            <person name="Kolukisaoglu U."/>
            <person name="Kubo M."/>
            <person name="Kurata T."/>
            <person name="Lalonde S."/>
            <person name="Li K."/>
            <person name="Li Y."/>
            <person name="Litt A."/>
            <person name="Lyons E."/>
            <person name="Manning G."/>
            <person name="Maruyama T."/>
            <person name="Michael T.P."/>
            <person name="Mikami K."/>
            <person name="Miyazaki S."/>
            <person name="Morinaga S."/>
            <person name="Murata T."/>
            <person name="Mueller-Roeber B."/>
            <person name="Nelson D.R."/>
            <person name="Obara M."/>
            <person name="Oguri Y."/>
            <person name="Olmstead R.G."/>
            <person name="Onodera N."/>
            <person name="Petersen B.L."/>
            <person name="Pils B."/>
            <person name="Prigge M."/>
            <person name="Rensing S.A."/>
            <person name="Riano-Pachon D.M."/>
            <person name="Roberts A.W."/>
            <person name="Sato Y."/>
            <person name="Scheller H.V."/>
            <person name="Schulz B."/>
            <person name="Schulz C."/>
            <person name="Shakirov E.V."/>
            <person name="Shibagaki N."/>
            <person name="Shinohara N."/>
            <person name="Shippen D.E."/>
            <person name="Soerensen I."/>
            <person name="Sotooka R."/>
            <person name="Sugimoto N."/>
            <person name="Sugita M."/>
            <person name="Sumikawa N."/>
            <person name="Tanurdzic M."/>
            <person name="Theissen G."/>
            <person name="Ulvskov P."/>
            <person name="Wakazuki S."/>
            <person name="Weng J.K."/>
            <person name="Willats W.W."/>
            <person name="Wipf D."/>
            <person name="Wolf P.G."/>
            <person name="Yang L."/>
            <person name="Zimmer A.D."/>
            <person name="Zhu Q."/>
            <person name="Mitros T."/>
            <person name="Hellsten U."/>
            <person name="Loque D."/>
            <person name="Otillar R."/>
            <person name="Salamov A."/>
            <person name="Schmutz J."/>
            <person name="Shapiro H."/>
            <person name="Lindquist E."/>
            <person name="Lucas S."/>
            <person name="Rokhsar D."/>
            <person name="Grigoriev I.V."/>
        </authorList>
    </citation>
    <scope>NUCLEOTIDE SEQUENCE [LARGE SCALE GENOMIC DNA]</scope>
</reference>
<evidence type="ECO:0000256" key="3">
    <source>
        <dbReference type="ARBA" id="ARBA00004370"/>
    </source>
</evidence>
<feature type="active site" evidence="12">
    <location>
        <position position="90"/>
    </location>
</feature>
<evidence type="ECO:0000256" key="5">
    <source>
        <dbReference type="ARBA" id="ARBA00013208"/>
    </source>
</evidence>
<evidence type="ECO:0000259" key="13">
    <source>
        <dbReference type="Pfam" id="PF10502"/>
    </source>
</evidence>
<keyword evidence="11" id="KW-0472">Membrane</keyword>
<sequence>WMRQWMKFASEDGKDIFAAATVSVMFKWLVAEPRFIPSASMFPTLEIGDCIFAEKVSYYFKKPNVNDIVIFKPPEAMQERGYSSSEVFIKRVVAVEGDVVEARDGKLVINGGAKDEDFIAEPLSYDLEPIPVPQGSVFVLGDNRNRSDDSHIWGPLPINHILGRLVLRYWPPS</sequence>
<feature type="non-terminal residue" evidence="14">
    <location>
        <position position="173"/>
    </location>
</feature>
<dbReference type="Gramene" id="EFJ15551">
    <property type="protein sequence ID" value="EFJ15551"/>
    <property type="gene ID" value="SELMODRAFT_58024"/>
</dbReference>
<dbReference type="PROSITE" id="PS00761">
    <property type="entry name" value="SPASE_I_3"/>
    <property type="match status" value="1"/>
</dbReference>
<accession>D8SIT2</accession>
<protein>
    <recommendedName>
        <fullName evidence="5">signal peptidase I</fullName>
        <ecNumber evidence="5">3.4.21.89</ecNumber>
    </recommendedName>
</protein>
<evidence type="ECO:0000313" key="15">
    <source>
        <dbReference type="Proteomes" id="UP000001514"/>
    </source>
</evidence>
<dbReference type="InterPro" id="IPR019756">
    <property type="entry name" value="Pept_S26A_signal_pept_1_Ser-AS"/>
</dbReference>
<dbReference type="PANTHER" id="PTHR43390">
    <property type="entry name" value="SIGNAL PEPTIDASE I"/>
    <property type="match status" value="1"/>
</dbReference>
<comment type="similarity">
    <text evidence="4">Belongs to the peptidase S26 family.</text>
</comment>
<dbReference type="InParanoid" id="D8SIT2"/>
<dbReference type="InterPro" id="IPR036286">
    <property type="entry name" value="LexA/Signal_pep-like_sf"/>
</dbReference>
<dbReference type="KEGG" id="smo:SELMODRAFT_58024"/>
<dbReference type="OMA" id="MVNKFSH"/>
<dbReference type="FunFam" id="2.10.109.10:FF:000012">
    <property type="entry name" value="Peptidase/ serine-type peptidase"/>
    <property type="match status" value="1"/>
</dbReference>
<dbReference type="GO" id="GO:0010027">
    <property type="term" value="P:thylakoid membrane organization"/>
    <property type="evidence" value="ECO:0000318"/>
    <property type="project" value="GO_Central"/>
</dbReference>
<dbReference type="PRINTS" id="PR00727">
    <property type="entry name" value="LEADERPTASE"/>
</dbReference>
<gene>
    <name evidence="14" type="ORF">SELMODRAFT_58024</name>
</gene>
<dbReference type="EC" id="3.4.21.89" evidence="5"/>
<dbReference type="AlphaFoldDB" id="D8SIT2"/>
<dbReference type="GO" id="GO:0006465">
    <property type="term" value="P:signal peptide processing"/>
    <property type="evidence" value="ECO:0000318"/>
    <property type="project" value="GO_Central"/>
</dbReference>
<dbReference type="MEROPS" id="S26.A02"/>
<evidence type="ECO:0000256" key="10">
    <source>
        <dbReference type="ARBA" id="ARBA00022946"/>
    </source>
</evidence>
<evidence type="ECO:0000256" key="1">
    <source>
        <dbReference type="ARBA" id="ARBA00000677"/>
    </source>
</evidence>
<organism evidence="15">
    <name type="scientific">Selaginella moellendorffii</name>
    <name type="common">Spikemoss</name>
    <dbReference type="NCBI Taxonomy" id="88036"/>
    <lineage>
        <taxon>Eukaryota</taxon>
        <taxon>Viridiplantae</taxon>
        <taxon>Streptophyta</taxon>
        <taxon>Embryophyta</taxon>
        <taxon>Tracheophyta</taxon>
        <taxon>Lycopodiopsida</taxon>
        <taxon>Selaginellales</taxon>
        <taxon>Selaginellaceae</taxon>
        <taxon>Selaginella</taxon>
    </lineage>
</organism>
<dbReference type="NCBIfam" id="TIGR02227">
    <property type="entry name" value="sigpep_I_bact"/>
    <property type="match status" value="1"/>
</dbReference>
<evidence type="ECO:0000256" key="11">
    <source>
        <dbReference type="ARBA" id="ARBA00023136"/>
    </source>
</evidence>
<comment type="subcellular location">
    <subcellularLocation>
        <location evidence="3">Membrane</location>
    </subcellularLocation>
    <subcellularLocation>
        <location evidence="2">Plastid</location>
        <location evidence="2">Chloroplast</location>
    </subcellularLocation>
</comment>
<evidence type="ECO:0000313" key="14">
    <source>
        <dbReference type="EMBL" id="EFJ15551.1"/>
    </source>
</evidence>
<keyword evidence="15" id="KW-1185">Reference proteome</keyword>
<evidence type="ECO:0000256" key="7">
    <source>
        <dbReference type="ARBA" id="ARBA00022640"/>
    </source>
</evidence>
<keyword evidence="9" id="KW-0378">Hydrolase</keyword>
<evidence type="ECO:0000256" key="12">
    <source>
        <dbReference type="PIRSR" id="PIRSR600223-1"/>
    </source>
</evidence>
<dbReference type="InterPro" id="IPR019758">
    <property type="entry name" value="Pept_S26A_signal_pept_1_CS"/>
</dbReference>
<dbReference type="STRING" id="88036.D8SIT2"/>
<dbReference type="GO" id="GO:0004252">
    <property type="term" value="F:serine-type endopeptidase activity"/>
    <property type="evidence" value="ECO:0000318"/>
    <property type="project" value="GO_Central"/>
</dbReference>
<evidence type="ECO:0000256" key="8">
    <source>
        <dbReference type="ARBA" id="ARBA00022670"/>
    </source>
</evidence>
<evidence type="ECO:0000256" key="4">
    <source>
        <dbReference type="ARBA" id="ARBA00009370"/>
    </source>
</evidence>
<keyword evidence="10" id="KW-0809">Transit peptide</keyword>
<dbReference type="GO" id="GO:0009535">
    <property type="term" value="C:chloroplast thylakoid membrane"/>
    <property type="evidence" value="ECO:0000318"/>
    <property type="project" value="GO_Central"/>
</dbReference>